<dbReference type="Proteomes" id="UP001607069">
    <property type="component" value="Unassembled WGS sequence"/>
</dbReference>
<dbReference type="EMBL" id="JBIHMK010000144">
    <property type="protein sequence ID" value="MFH0251534.1"/>
    <property type="molecule type" value="Genomic_DNA"/>
</dbReference>
<gene>
    <name evidence="1" type="ORF">ACG5V6_25370</name>
</gene>
<keyword evidence="2" id="KW-1185">Reference proteome</keyword>
<name>A0ABW7I044_9ACTN</name>
<evidence type="ECO:0000313" key="1">
    <source>
        <dbReference type="EMBL" id="MFH0251534.1"/>
    </source>
</evidence>
<dbReference type="RefSeq" id="WP_279952217.1">
    <property type="nucleotide sequence ID" value="NZ_BAABEN010000051.1"/>
</dbReference>
<accession>A0ABW7I044</accession>
<evidence type="ECO:0000313" key="2">
    <source>
        <dbReference type="Proteomes" id="UP001607069"/>
    </source>
</evidence>
<sequence>MTRSEQLRDAARLWREHLDADFPADLRGVEFEGIDMVMLDADTAGCVCTWLNNGGALDPERRHIPQACLEDLARVIPQISAPSGRQYHQRLHRLALLVLSASKAK</sequence>
<comment type="caution">
    <text evidence="1">The sequence shown here is derived from an EMBL/GenBank/DDBJ whole genome shotgun (WGS) entry which is preliminary data.</text>
</comment>
<proteinExistence type="predicted"/>
<organism evidence="1 2">
    <name type="scientific">Streptomyces chitinivorans</name>
    <dbReference type="NCBI Taxonomy" id="1257027"/>
    <lineage>
        <taxon>Bacteria</taxon>
        <taxon>Bacillati</taxon>
        <taxon>Actinomycetota</taxon>
        <taxon>Actinomycetes</taxon>
        <taxon>Kitasatosporales</taxon>
        <taxon>Streptomycetaceae</taxon>
        <taxon>Streptomyces</taxon>
    </lineage>
</organism>
<reference evidence="1 2" key="1">
    <citation type="submission" date="2024-10" db="EMBL/GenBank/DDBJ databases">
        <authorList>
            <person name="Cho J.-C."/>
        </authorList>
    </citation>
    <scope>NUCLEOTIDE SEQUENCE [LARGE SCALE GENOMIC DNA]</scope>
    <source>
        <strain evidence="1 2">KCTC29696</strain>
    </source>
</reference>
<protein>
    <submittedName>
        <fullName evidence="1">Uncharacterized protein</fullName>
    </submittedName>
</protein>